<feature type="transmembrane region" description="Helical" evidence="2">
    <location>
        <begin position="335"/>
        <end position="354"/>
    </location>
</feature>
<keyword evidence="3" id="KW-0732">Signal</keyword>
<keyword evidence="2" id="KW-0812">Transmembrane</keyword>
<dbReference type="Proteomes" id="UP001595993">
    <property type="component" value="Unassembled WGS sequence"/>
</dbReference>
<evidence type="ECO:0000256" key="2">
    <source>
        <dbReference type="SAM" id="Phobius"/>
    </source>
</evidence>
<feature type="compositionally biased region" description="Acidic residues" evidence="1">
    <location>
        <begin position="283"/>
        <end position="302"/>
    </location>
</feature>
<dbReference type="Gene3D" id="6.10.250.1010">
    <property type="match status" value="1"/>
</dbReference>
<gene>
    <name evidence="4" type="ORF">ACFO9E_16850</name>
</gene>
<evidence type="ECO:0000313" key="4">
    <source>
        <dbReference type="EMBL" id="MFC4609475.1"/>
    </source>
</evidence>
<accession>A0ABV9G8T3</accession>
<feature type="compositionally biased region" description="Basic and acidic residues" evidence="1">
    <location>
        <begin position="124"/>
        <end position="282"/>
    </location>
</feature>
<proteinExistence type="predicted"/>
<keyword evidence="2" id="KW-1133">Transmembrane helix</keyword>
<evidence type="ECO:0000256" key="3">
    <source>
        <dbReference type="SAM" id="SignalP"/>
    </source>
</evidence>
<comment type="caution">
    <text evidence="4">The sequence shown here is derived from an EMBL/GenBank/DDBJ whole genome shotgun (WGS) entry which is preliminary data.</text>
</comment>
<sequence>MSSGFITLRAAGVAVVLVLAPAATAAYAADSVKVTVVPATVAPGGEVEVRVSGCTGMTGGARSQGFVANAALASRNGAGTQLFGETTVKTSVKPGTYDIGVTCDGREHAGSARVQVVSSQPTEEATKRAERPAQGRPDQATKRADHSTERPDQATKRPDEATKRAERPAERPDQATKRPDEATKRAERPAERPDQATKRAEEPTKRAEQPTKRAEEPKKRAERPAERPDQPTKRAEEPKKRAERPAKRPEESTKRAERPAERPDHSTKRPDHPTEQSDHSTDESDESDESDEAVEEPYEPADDSTPYAPVRAGGGGTAALAADGPAHSADAGPSIPHAVIGLVLAGVAAVAVAFRSSRRRRSDSD</sequence>
<evidence type="ECO:0000256" key="1">
    <source>
        <dbReference type="SAM" id="MobiDB-lite"/>
    </source>
</evidence>
<organism evidence="4 5">
    <name type="scientific">Streptomyces maoxianensis</name>
    <dbReference type="NCBI Taxonomy" id="1459942"/>
    <lineage>
        <taxon>Bacteria</taxon>
        <taxon>Bacillati</taxon>
        <taxon>Actinomycetota</taxon>
        <taxon>Actinomycetes</taxon>
        <taxon>Kitasatosporales</taxon>
        <taxon>Streptomycetaceae</taxon>
        <taxon>Streptomyces</taxon>
    </lineage>
</organism>
<feature type="signal peptide" evidence="3">
    <location>
        <begin position="1"/>
        <end position="28"/>
    </location>
</feature>
<name>A0ABV9G8T3_9ACTN</name>
<protein>
    <submittedName>
        <fullName evidence="4">Uncharacterized protein</fullName>
    </submittedName>
</protein>
<keyword evidence="5" id="KW-1185">Reference proteome</keyword>
<feature type="chain" id="PRO_5045102326" evidence="3">
    <location>
        <begin position="29"/>
        <end position="365"/>
    </location>
</feature>
<reference evidence="5" key="1">
    <citation type="journal article" date="2019" name="Int. J. Syst. Evol. Microbiol.">
        <title>The Global Catalogue of Microorganisms (GCM) 10K type strain sequencing project: providing services to taxonomists for standard genome sequencing and annotation.</title>
        <authorList>
            <consortium name="The Broad Institute Genomics Platform"/>
            <consortium name="The Broad Institute Genome Sequencing Center for Infectious Disease"/>
            <person name="Wu L."/>
            <person name="Ma J."/>
        </authorList>
    </citation>
    <scope>NUCLEOTIDE SEQUENCE [LARGE SCALE GENOMIC DNA]</scope>
    <source>
        <strain evidence="5">CGMCC 4.7139</strain>
    </source>
</reference>
<keyword evidence="2" id="KW-0472">Membrane</keyword>
<dbReference type="RefSeq" id="WP_381196293.1">
    <property type="nucleotide sequence ID" value="NZ_JBHSFE010000014.1"/>
</dbReference>
<evidence type="ECO:0000313" key="5">
    <source>
        <dbReference type="Proteomes" id="UP001595993"/>
    </source>
</evidence>
<feature type="region of interest" description="Disordered" evidence="1">
    <location>
        <begin position="111"/>
        <end position="331"/>
    </location>
</feature>
<dbReference type="EMBL" id="JBHSFE010000014">
    <property type="protein sequence ID" value="MFC4609475.1"/>
    <property type="molecule type" value="Genomic_DNA"/>
</dbReference>